<evidence type="ECO:0000313" key="2">
    <source>
        <dbReference type="EMBL" id="POM75383.1"/>
    </source>
</evidence>
<reference evidence="2 3" key="1">
    <citation type="journal article" date="2017" name="Genome Biol. Evol.">
        <title>Phytophthora megakarya and P. palmivora, closely related causal agents of cacao black pod rot, underwent increases in genome sizes and gene numbers by different mechanisms.</title>
        <authorList>
            <person name="Ali S.S."/>
            <person name="Shao J."/>
            <person name="Lary D.J."/>
            <person name="Kronmiller B."/>
            <person name="Shen D."/>
            <person name="Strem M.D."/>
            <person name="Amoako-Attah I."/>
            <person name="Akrofi A.Y."/>
            <person name="Begoude B.A."/>
            <person name="Ten Hoopen G.M."/>
            <person name="Coulibaly K."/>
            <person name="Kebe B.I."/>
            <person name="Melnick R.L."/>
            <person name="Guiltinan M.J."/>
            <person name="Tyler B.M."/>
            <person name="Meinhardt L.W."/>
            <person name="Bailey B.A."/>
        </authorList>
    </citation>
    <scope>NUCLEOTIDE SEQUENCE [LARGE SCALE GENOMIC DNA]</scope>
    <source>
        <strain evidence="3">sbr112.9</strain>
    </source>
</reference>
<organism evidence="2 3">
    <name type="scientific">Phytophthora palmivora</name>
    <dbReference type="NCBI Taxonomy" id="4796"/>
    <lineage>
        <taxon>Eukaryota</taxon>
        <taxon>Sar</taxon>
        <taxon>Stramenopiles</taxon>
        <taxon>Oomycota</taxon>
        <taxon>Peronosporomycetes</taxon>
        <taxon>Peronosporales</taxon>
        <taxon>Peronosporaceae</taxon>
        <taxon>Phytophthora</taxon>
    </lineage>
</organism>
<feature type="compositionally biased region" description="Basic and acidic residues" evidence="1">
    <location>
        <begin position="1"/>
        <end position="10"/>
    </location>
</feature>
<feature type="compositionally biased region" description="Polar residues" evidence="1">
    <location>
        <begin position="13"/>
        <end position="22"/>
    </location>
</feature>
<evidence type="ECO:0000256" key="1">
    <source>
        <dbReference type="SAM" id="MobiDB-lite"/>
    </source>
</evidence>
<protein>
    <recommendedName>
        <fullName evidence="4">MULE transposase domain-containing protein</fullName>
    </recommendedName>
</protein>
<gene>
    <name evidence="2" type="ORF">PHPALM_7520</name>
</gene>
<keyword evidence="3" id="KW-1185">Reference proteome</keyword>
<proteinExistence type="predicted"/>
<evidence type="ECO:0008006" key="4">
    <source>
        <dbReference type="Google" id="ProtNLM"/>
    </source>
</evidence>
<feature type="region of interest" description="Disordered" evidence="1">
    <location>
        <begin position="1"/>
        <end position="22"/>
    </location>
</feature>
<dbReference type="Proteomes" id="UP000237271">
    <property type="component" value="Unassembled WGS sequence"/>
</dbReference>
<evidence type="ECO:0000313" key="3">
    <source>
        <dbReference type="Proteomes" id="UP000237271"/>
    </source>
</evidence>
<name>A0A2P4YC41_9STRA</name>
<dbReference type="OrthoDB" id="93990at2759"/>
<sequence length="413" mass="46276">MDHTCERGDEVESGTSDPILTSSSVTLSNPYMVQPEGGFQPPPVNRVARIGPNQIDPIQLGRIESPPLSLVHDSTLQFLQFNCMTGFGPNGTPNRVIGWAHPDLIKLLQHAGSTIYVDTSFHRLPPGFEQCITLVVHDKPSEFSVPVFYILCTTRTLDSYRNALYFVTQATQLKLNPHEVVCDFDSNLLDAIQMQFPNAVVKGSVYHFKKACRTRMEQLEISEEAINIAMEKGVLDMLVSISPDRVASAGIAWVKKQIKTKCAGGSVPYTQDQWRSFWVYFRRIWILRFPPDVWNMHGLNNSIIARTSNPLQQFLRELDGAFRLPDPSLQLFVVTIERIARHHVADIGAETTTLPSAVEVHSDEETSSHEGSFGSNGDDDDDDDIRFIKTEASRGHENVVDTIDGDEHKEEVD</sequence>
<comment type="caution">
    <text evidence="2">The sequence shown here is derived from an EMBL/GenBank/DDBJ whole genome shotgun (WGS) entry which is preliminary data.</text>
</comment>
<feature type="compositionally biased region" description="Basic and acidic residues" evidence="1">
    <location>
        <begin position="385"/>
        <end position="413"/>
    </location>
</feature>
<accession>A0A2P4YC41</accession>
<dbReference type="AlphaFoldDB" id="A0A2P4YC41"/>
<dbReference type="EMBL" id="NCKW01003856">
    <property type="protein sequence ID" value="POM75383.1"/>
    <property type="molecule type" value="Genomic_DNA"/>
</dbReference>
<feature type="region of interest" description="Disordered" evidence="1">
    <location>
        <begin position="359"/>
        <end position="413"/>
    </location>
</feature>